<evidence type="ECO:0000256" key="1">
    <source>
        <dbReference type="SAM" id="MobiDB-lite"/>
    </source>
</evidence>
<dbReference type="AlphaFoldDB" id="F1L9X5"/>
<dbReference type="GO" id="GO:0071339">
    <property type="term" value="C:MLL1 complex"/>
    <property type="evidence" value="ECO:0007669"/>
    <property type="project" value="TreeGrafter"/>
</dbReference>
<dbReference type="PANTHER" id="PTHR21397">
    <property type="entry name" value="CHROMATIN COMPLEXES SUBUNIT BAP18-RELATED"/>
    <property type="match status" value="1"/>
</dbReference>
<feature type="region of interest" description="Disordered" evidence="1">
    <location>
        <begin position="23"/>
        <end position="43"/>
    </location>
</feature>
<feature type="region of interest" description="Disordered" evidence="1">
    <location>
        <begin position="227"/>
        <end position="248"/>
    </location>
</feature>
<protein>
    <submittedName>
        <fullName evidence="2">MLL1/MLL complex subunit</fullName>
    </submittedName>
</protein>
<evidence type="ECO:0000313" key="2">
    <source>
        <dbReference type="EMBL" id="ADY46929.1"/>
    </source>
</evidence>
<reference evidence="2" key="1">
    <citation type="journal article" date="2011" name="Genome Res.">
        <title>Deep small RNA sequencing from the nematode Ascaris reveals conservation, functional diversification, and novel developmental profiles.</title>
        <authorList>
            <person name="Wang J."/>
            <person name="Czech B."/>
            <person name="Crunk A."/>
            <person name="Wallace A."/>
            <person name="Mitreva M."/>
            <person name="Hannon G.J."/>
            <person name="Davis R.E."/>
        </authorList>
    </citation>
    <scope>NUCLEOTIDE SEQUENCE</scope>
</reference>
<dbReference type="GO" id="GO:0016589">
    <property type="term" value="C:NURF complex"/>
    <property type="evidence" value="ECO:0007669"/>
    <property type="project" value="TreeGrafter"/>
</dbReference>
<feature type="compositionally biased region" description="Low complexity" evidence="1">
    <location>
        <begin position="23"/>
        <end position="37"/>
    </location>
</feature>
<dbReference type="PANTHER" id="PTHR21397:SF2">
    <property type="entry name" value="CHROMATIN COMPLEXES SUBUNIT BAP18"/>
    <property type="match status" value="1"/>
</dbReference>
<name>F1L9X5_ASCSU</name>
<sequence length="248" mass="26468">MSVTAAFNYPSLRQTMIRQYANSTASTSSATPPNGSAHQDLNSSSTAAKVAEVFLTAGHAFQKLGDLTLQLHSSNGTTTESKWADEDVDHLRDALTRFAHELDNISESIQARTTKLIKTDIKRRTLAADDLTSSVGMPPAKRITTVGQLLAANSANAKRTSVGSVLSVTGTLPTHNVSPRPLNYQPRPRYNPVTVLPTATPSVATTITLQSSPQPIATTRAIALLPSEPNRHYLDPPASTPDISSSNL</sequence>
<proteinExistence type="evidence at transcript level"/>
<organism evidence="2">
    <name type="scientific">Ascaris suum</name>
    <name type="common">Pig roundworm</name>
    <name type="synonym">Ascaris lumbricoides</name>
    <dbReference type="NCBI Taxonomy" id="6253"/>
    <lineage>
        <taxon>Eukaryota</taxon>
        <taxon>Metazoa</taxon>
        <taxon>Ecdysozoa</taxon>
        <taxon>Nematoda</taxon>
        <taxon>Chromadorea</taxon>
        <taxon>Rhabditida</taxon>
        <taxon>Spirurina</taxon>
        <taxon>Ascaridomorpha</taxon>
        <taxon>Ascaridoidea</taxon>
        <taxon>Ascarididae</taxon>
        <taxon>Ascaris</taxon>
    </lineage>
</organism>
<dbReference type="EMBL" id="JI174990">
    <property type="protein sequence ID" value="ADY46929.1"/>
    <property type="molecule type" value="mRNA"/>
</dbReference>
<accession>F1L9X5</accession>